<evidence type="ECO:0000256" key="1">
    <source>
        <dbReference type="ARBA" id="ARBA00022475"/>
    </source>
</evidence>
<dbReference type="STRING" id="1036181.SAMN05421756_109215"/>
<feature type="transmembrane region" description="Helical" evidence="5">
    <location>
        <begin position="60"/>
        <end position="80"/>
    </location>
</feature>
<protein>
    <submittedName>
        <fullName evidence="7">Ca-activated chloride channel family protein</fullName>
    </submittedName>
</protein>
<dbReference type="InterPro" id="IPR036465">
    <property type="entry name" value="vWFA_dom_sf"/>
</dbReference>
<dbReference type="AlphaFoldDB" id="A0A1H9M282"/>
<evidence type="ECO:0000256" key="3">
    <source>
        <dbReference type="ARBA" id="ARBA00022989"/>
    </source>
</evidence>
<dbReference type="PROSITE" id="PS50234">
    <property type="entry name" value="VWFA"/>
    <property type="match status" value="1"/>
</dbReference>
<dbReference type="SMART" id="SM00327">
    <property type="entry name" value="VWA"/>
    <property type="match status" value="1"/>
</dbReference>
<dbReference type="PANTHER" id="PTHR22550">
    <property type="entry name" value="SPORE GERMINATION PROTEIN"/>
    <property type="match status" value="1"/>
</dbReference>
<dbReference type="InterPro" id="IPR002035">
    <property type="entry name" value="VWF_A"/>
</dbReference>
<name>A0A1H9M282_9ACTN</name>
<reference evidence="8" key="1">
    <citation type="submission" date="2016-10" db="EMBL/GenBank/DDBJ databases">
        <authorList>
            <person name="Varghese N."/>
            <person name="Submissions S."/>
        </authorList>
    </citation>
    <scope>NUCLEOTIDE SEQUENCE [LARGE SCALE GENOMIC DNA]</scope>
    <source>
        <strain evidence="8">CGMCC 4.6856</strain>
    </source>
</reference>
<dbReference type="EMBL" id="FOFA01000009">
    <property type="protein sequence ID" value="SER17649.1"/>
    <property type="molecule type" value="Genomic_DNA"/>
</dbReference>
<gene>
    <name evidence="7" type="ORF">SAMN05421756_109215</name>
</gene>
<sequence length="329" mass="31904">MNASAGPGLTLAHPVLLVVGLLVTAALVLGALRLTRSRSAALAAAGVAAPGGRGLPLGRWLTLGGVLLLALAWAGPAAALPVGRSAGTVILAMDVSGSMGATDVAPSRLAAAQRAATAFIDAQPENVDIGVVGFDQGALTTSLPTADRDVSRAAVASLRLSGGTSLASAILGSLSAVTGKTVTLGRDGSRPDIGRWTSATIVLFSDGGGGQAAGGADDADAAAALAQDAGVHLETVGVGTAAGADVKVDGYALHTALDADRLTALAQTTGGAYHPASDAAELDGVASGIDLRLTVSRQDVPLAGGVVAAALALLVAGAALTTLRTGRLV</sequence>
<keyword evidence="1" id="KW-1003">Cell membrane</keyword>
<dbReference type="RefSeq" id="WP_232506501.1">
    <property type="nucleotide sequence ID" value="NZ_FOFA01000009.1"/>
</dbReference>
<evidence type="ECO:0000313" key="8">
    <source>
        <dbReference type="Proteomes" id="UP000198504"/>
    </source>
</evidence>
<dbReference type="Proteomes" id="UP000198504">
    <property type="component" value="Unassembled WGS sequence"/>
</dbReference>
<keyword evidence="3 5" id="KW-1133">Transmembrane helix</keyword>
<evidence type="ECO:0000259" key="6">
    <source>
        <dbReference type="PROSITE" id="PS50234"/>
    </source>
</evidence>
<keyword evidence="8" id="KW-1185">Reference proteome</keyword>
<dbReference type="Pfam" id="PF13519">
    <property type="entry name" value="VWA_2"/>
    <property type="match status" value="1"/>
</dbReference>
<dbReference type="Gene3D" id="3.40.50.410">
    <property type="entry name" value="von Willebrand factor, type A domain"/>
    <property type="match status" value="1"/>
</dbReference>
<organism evidence="7 8">
    <name type="scientific">Microlunatus flavus</name>
    <dbReference type="NCBI Taxonomy" id="1036181"/>
    <lineage>
        <taxon>Bacteria</taxon>
        <taxon>Bacillati</taxon>
        <taxon>Actinomycetota</taxon>
        <taxon>Actinomycetes</taxon>
        <taxon>Propionibacteriales</taxon>
        <taxon>Propionibacteriaceae</taxon>
        <taxon>Microlunatus</taxon>
    </lineage>
</organism>
<evidence type="ECO:0000256" key="4">
    <source>
        <dbReference type="ARBA" id="ARBA00023136"/>
    </source>
</evidence>
<evidence type="ECO:0000256" key="2">
    <source>
        <dbReference type="ARBA" id="ARBA00022692"/>
    </source>
</evidence>
<feature type="transmembrane region" description="Helical" evidence="5">
    <location>
        <begin position="302"/>
        <end position="323"/>
    </location>
</feature>
<proteinExistence type="predicted"/>
<dbReference type="PANTHER" id="PTHR22550:SF5">
    <property type="entry name" value="LEUCINE ZIPPER PROTEIN 4"/>
    <property type="match status" value="1"/>
</dbReference>
<evidence type="ECO:0000313" key="7">
    <source>
        <dbReference type="EMBL" id="SER17649.1"/>
    </source>
</evidence>
<dbReference type="SUPFAM" id="SSF53300">
    <property type="entry name" value="vWA-like"/>
    <property type="match status" value="1"/>
</dbReference>
<feature type="domain" description="VWFA" evidence="6">
    <location>
        <begin position="88"/>
        <end position="289"/>
    </location>
</feature>
<feature type="transmembrane region" description="Helical" evidence="5">
    <location>
        <begin position="12"/>
        <end position="32"/>
    </location>
</feature>
<accession>A0A1H9M282</accession>
<keyword evidence="2 5" id="KW-0812">Transmembrane</keyword>
<dbReference type="InterPro" id="IPR050768">
    <property type="entry name" value="UPF0353/GerABKA_families"/>
</dbReference>
<keyword evidence="4 5" id="KW-0472">Membrane</keyword>
<evidence type="ECO:0000256" key="5">
    <source>
        <dbReference type="SAM" id="Phobius"/>
    </source>
</evidence>